<dbReference type="InParanoid" id="H2ZTK4"/>
<dbReference type="Ensembl" id="ENSLACT00000000731.1">
    <property type="protein sequence ID" value="ENSLACP00000000725.1"/>
    <property type="gene ID" value="ENSLACG00000000650.1"/>
</dbReference>
<dbReference type="PANTHER" id="PTHR31702:SF2">
    <property type="entry name" value="TESTIS-EXPRESSED PROTEIN 33"/>
    <property type="match status" value="1"/>
</dbReference>
<name>H2ZTK4_LATCH</name>
<proteinExistence type="predicted"/>
<dbReference type="Proteomes" id="UP000008672">
    <property type="component" value="Unassembled WGS sequence"/>
</dbReference>
<dbReference type="AlphaFoldDB" id="H2ZTK4"/>
<organism evidence="1 2">
    <name type="scientific">Latimeria chalumnae</name>
    <name type="common">Coelacanth</name>
    <dbReference type="NCBI Taxonomy" id="7897"/>
    <lineage>
        <taxon>Eukaryota</taxon>
        <taxon>Metazoa</taxon>
        <taxon>Chordata</taxon>
        <taxon>Craniata</taxon>
        <taxon>Vertebrata</taxon>
        <taxon>Euteleostomi</taxon>
        <taxon>Coelacanthiformes</taxon>
        <taxon>Coelacanthidae</taxon>
        <taxon>Latimeria</taxon>
    </lineage>
</organism>
<dbReference type="STRING" id="7897.ENSLACP00000000725"/>
<reference evidence="1" key="2">
    <citation type="submission" date="2025-08" db="UniProtKB">
        <authorList>
            <consortium name="Ensembl"/>
        </authorList>
    </citation>
    <scope>IDENTIFICATION</scope>
</reference>
<evidence type="ECO:0000313" key="2">
    <source>
        <dbReference type="Proteomes" id="UP000008672"/>
    </source>
</evidence>
<accession>H2ZTK4</accession>
<dbReference type="EMBL" id="AFYH01269970">
    <property type="status" value="NOT_ANNOTATED_CDS"/>
    <property type="molecule type" value="Genomic_DNA"/>
</dbReference>
<dbReference type="EMBL" id="AFYH01269969">
    <property type="status" value="NOT_ANNOTATED_CDS"/>
    <property type="molecule type" value="Genomic_DNA"/>
</dbReference>
<reference evidence="1" key="3">
    <citation type="submission" date="2025-09" db="UniProtKB">
        <authorList>
            <consortium name="Ensembl"/>
        </authorList>
    </citation>
    <scope>IDENTIFICATION</scope>
</reference>
<keyword evidence="2" id="KW-1185">Reference proteome</keyword>
<dbReference type="PANTHER" id="PTHR31702">
    <property type="entry name" value="TESTIS-EXPRESSED PROTEIN 33"/>
    <property type="match status" value="1"/>
</dbReference>
<dbReference type="FunCoup" id="H2ZTK4">
    <property type="interactions" value="6"/>
</dbReference>
<evidence type="ECO:0000313" key="1">
    <source>
        <dbReference type="Ensembl" id="ENSLACP00000000725.1"/>
    </source>
</evidence>
<dbReference type="InterPro" id="IPR029234">
    <property type="entry name" value="CIMIP4"/>
</dbReference>
<sequence>SLIPPNIRHKFGSAIVAKYVSEEQVRGFSFFFLATQFQIRPPFVSSDPQLLYKELSDIMRRNVAFVGVGTVFRVTLCPGNAQTGRSLVQDSYTKEVHQRRKWDPEHWHGRKTDELGRWTERNFRHLQLKKDLEEMRQEKKVKKNKQT</sequence>
<dbReference type="eggNOG" id="ENOG502S4AW">
    <property type="taxonomic scope" value="Eukaryota"/>
</dbReference>
<protein>
    <submittedName>
        <fullName evidence="1">Uncharacterized protein</fullName>
    </submittedName>
</protein>
<dbReference type="HOGENOM" id="CLU_1772346_0_0_1"/>
<reference evidence="2" key="1">
    <citation type="submission" date="2011-08" db="EMBL/GenBank/DDBJ databases">
        <title>The draft genome of Latimeria chalumnae.</title>
        <authorList>
            <person name="Di Palma F."/>
            <person name="Alfoldi J."/>
            <person name="Johnson J."/>
            <person name="Berlin A."/>
            <person name="Gnerre S."/>
            <person name="Jaffe D."/>
            <person name="MacCallum I."/>
            <person name="Young S."/>
            <person name="Walker B.J."/>
            <person name="Lander E."/>
            <person name="Lindblad-Toh K."/>
        </authorList>
    </citation>
    <scope>NUCLEOTIDE SEQUENCE [LARGE SCALE GENOMIC DNA]</scope>
    <source>
        <strain evidence="2">Wild caught</strain>
    </source>
</reference>
<dbReference type="Pfam" id="PF15400">
    <property type="entry name" value="TEX33"/>
    <property type="match status" value="1"/>
</dbReference>
<dbReference type="GeneTree" id="ENSGT00390000013198"/>